<accession>A0A2A4T9U9</accession>
<dbReference type="PANTHER" id="PTHR12815:SF47">
    <property type="entry name" value="TRANSLOCATION AND ASSEMBLY MODULE SUBUNIT TAMA"/>
    <property type="match status" value="1"/>
</dbReference>
<evidence type="ECO:0000256" key="4">
    <source>
        <dbReference type="ARBA" id="ARBA00022729"/>
    </source>
</evidence>
<dbReference type="InterPro" id="IPR039910">
    <property type="entry name" value="D15-like"/>
</dbReference>
<name>A0A2A4T9U9_9DELT</name>
<evidence type="ECO:0000256" key="8">
    <source>
        <dbReference type="NCBIfam" id="TIGR03303"/>
    </source>
</evidence>
<evidence type="ECO:0000256" key="3">
    <source>
        <dbReference type="ARBA" id="ARBA00022692"/>
    </source>
</evidence>
<evidence type="ECO:0000259" key="9">
    <source>
        <dbReference type="PROSITE" id="PS51779"/>
    </source>
</evidence>
<keyword evidence="2" id="KW-1134">Transmembrane beta strand</keyword>
<dbReference type="Pfam" id="PF01103">
    <property type="entry name" value="Omp85"/>
    <property type="match status" value="1"/>
</dbReference>
<comment type="caution">
    <text evidence="10">The sequence shown here is derived from an EMBL/GenBank/DDBJ whole genome shotgun (WGS) entry which is preliminary data.</text>
</comment>
<proteinExistence type="predicted"/>
<sequence>MSHNQRTPISGPIFMDSTLSVLQKLRGRFLFLLLTFALLFSLTSTLQAQSNTIFLQGKLVEIRLEGIKLIEKGLIYGTINSVIGSSISPATVSNDLKDLYGLGYFQDVSVNYEILEKGEIGLVFKFLEKPRIERIEIKGNSIFEKKTLQEKLKVFANNMIDEKRIRKDVQMIQEEYRKKGYLRTIVDYKIRNLSPTSILLTYKIDESPQVFLTKINVTGPEFFYPLDIERLLQSSEIDCFSWANDSGVFQEEKINVDLQIITQTYLQQGFIKLKIDKPKIELVRTKDYSKIIVDLNITEGAQYFAGKVDIISQDGEKFLFEKEEMLAKLSLQTTQVYNPFKQNRDQFTIKDVYLEQGYAKAIVRVRTKINEDTKTVDVTYFVTRREKAYIGRIEIQGNYETLDRVVRRELDIHDNELYNGLKIRESQRKINRLGFFKPGTGIQFRQRGGGEENMLDYNILLDEAQTGSFNASLSYSAQSGFALVLQISKKNLFGTGRSVTFSAERQQEGGDTRYDFSMVNPYWLDTKFTNSFGLFSKTNSGDDYDIQTNGFNLGLSYPIWKNWNLSTRYSWKVESYSDITTDGEDTLDGETKSNLRSLNLGARYSTVNHPMFPSSGYEASFSVENYGGFLGGNTEYRSYNFDTRWFSSLNESETVVFMTRFRQNILQQTNPNVDIPTHKRFSIGGITTVRGHDWGEIEGPTSDSENESNYLRTQFPYQGDFSDCDNDTATDGTACSSLPTEKSDDRKYLERHSGGTLQRILNVELLFPLTREGRNIRGVIFYDAGNVWSEEKAYDLTGNSRDLGYFRSSIGTGIRLITPMGVLRFEYGMKLDQKASESPSKFDFHISGLF</sequence>
<gene>
    <name evidence="10" type="primary">bamA</name>
    <name evidence="10" type="ORF">COB67_02235</name>
</gene>
<dbReference type="InterPro" id="IPR000184">
    <property type="entry name" value="Bac_surfAg_D15"/>
</dbReference>
<dbReference type="PIRSF" id="PIRSF006076">
    <property type="entry name" value="OM_assembly_OMP85"/>
    <property type="match status" value="1"/>
</dbReference>
<dbReference type="PANTHER" id="PTHR12815">
    <property type="entry name" value="SORTING AND ASSEMBLY MACHINERY SAMM50 PROTEIN FAMILY MEMBER"/>
    <property type="match status" value="1"/>
</dbReference>
<evidence type="ECO:0000256" key="2">
    <source>
        <dbReference type="ARBA" id="ARBA00022452"/>
    </source>
</evidence>
<reference evidence="11" key="1">
    <citation type="submission" date="2017-08" db="EMBL/GenBank/DDBJ databases">
        <title>A dynamic microbial community with high functional redundancy inhabits the cold, oxic subseafloor aquifer.</title>
        <authorList>
            <person name="Tully B.J."/>
            <person name="Wheat C.G."/>
            <person name="Glazer B.T."/>
            <person name="Huber J.A."/>
        </authorList>
    </citation>
    <scope>NUCLEOTIDE SEQUENCE [LARGE SCALE GENOMIC DNA]</scope>
</reference>
<evidence type="ECO:0000256" key="6">
    <source>
        <dbReference type="ARBA" id="ARBA00023136"/>
    </source>
</evidence>
<keyword evidence="3" id="KW-0812">Transmembrane</keyword>
<dbReference type="GO" id="GO:0071709">
    <property type="term" value="P:membrane assembly"/>
    <property type="evidence" value="ECO:0007669"/>
    <property type="project" value="InterPro"/>
</dbReference>
<dbReference type="Pfam" id="PF07244">
    <property type="entry name" value="POTRA"/>
    <property type="match status" value="4"/>
</dbReference>
<dbReference type="GO" id="GO:0009279">
    <property type="term" value="C:cell outer membrane"/>
    <property type="evidence" value="ECO:0007669"/>
    <property type="project" value="UniProtKB-UniRule"/>
</dbReference>
<dbReference type="NCBIfam" id="TIGR03303">
    <property type="entry name" value="OM_YaeT"/>
    <property type="match status" value="1"/>
</dbReference>
<evidence type="ECO:0000313" key="11">
    <source>
        <dbReference type="Proteomes" id="UP000218113"/>
    </source>
</evidence>
<keyword evidence="7" id="KW-0998">Cell outer membrane</keyword>
<evidence type="ECO:0000313" key="10">
    <source>
        <dbReference type="EMBL" id="PCI30313.1"/>
    </source>
</evidence>
<dbReference type="Proteomes" id="UP000218113">
    <property type="component" value="Unassembled WGS sequence"/>
</dbReference>
<organism evidence="10 11">
    <name type="scientific">SAR324 cluster bacterium</name>
    <dbReference type="NCBI Taxonomy" id="2024889"/>
    <lineage>
        <taxon>Bacteria</taxon>
        <taxon>Deltaproteobacteria</taxon>
        <taxon>SAR324 cluster</taxon>
    </lineage>
</organism>
<keyword evidence="5" id="KW-0677">Repeat</keyword>
<dbReference type="InterPro" id="IPR010827">
    <property type="entry name" value="BamA/TamA_POTRA"/>
</dbReference>
<keyword evidence="4" id="KW-0732">Signal</keyword>
<dbReference type="Gene3D" id="3.10.20.310">
    <property type="entry name" value="membrane protein fhac"/>
    <property type="match status" value="5"/>
</dbReference>
<dbReference type="EMBL" id="NVSR01000006">
    <property type="protein sequence ID" value="PCI30313.1"/>
    <property type="molecule type" value="Genomic_DNA"/>
</dbReference>
<dbReference type="AlphaFoldDB" id="A0A2A4T9U9"/>
<comment type="subcellular location">
    <subcellularLocation>
        <location evidence="1">Membrane</location>
    </subcellularLocation>
</comment>
<evidence type="ECO:0000256" key="7">
    <source>
        <dbReference type="ARBA" id="ARBA00023237"/>
    </source>
</evidence>
<dbReference type="Gene3D" id="2.40.160.50">
    <property type="entry name" value="membrane protein fhac: a member of the omp85/tpsb transporter family"/>
    <property type="match status" value="1"/>
</dbReference>
<dbReference type="PROSITE" id="PS51779">
    <property type="entry name" value="POTRA"/>
    <property type="match status" value="1"/>
</dbReference>
<protein>
    <recommendedName>
        <fullName evidence="8">Outer membrane protein assembly factor BamA</fullName>
    </recommendedName>
</protein>
<evidence type="ECO:0000256" key="1">
    <source>
        <dbReference type="ARBA" id="ARBA00004370"/>
    </source>
</evidence>
<evidence type="ECO:0000256" key="5">
    <source>
        <dbReference type="ARBA" id="ARBA00022737"/>
    </source>
</evidence>
<keyword evidence="6" id="KW-0472">Membrane</keyword>
<feature type="domain" description="POTRA" evidence="9">
    <location>
        <begin position="130"/>
        <end position="207"/>
    </location>
</feature>
<dbReference type="InterPro" id="IPR034746">
    <property type="entry name" value="POTRA"/>
</dbReference>
<dbReference type="InterPro" id="IPR023707">
    <property type="entry name" value="OM_assembly_BamA"/>
</dbReference>